<dbReference type="SUPFAM" id="SSF116734">
    <property type="entry name" value="DNA methylase specificity domain"/>
    <property type="match status" value="2"/>
</dbReference>
<dbReference type="PANTHER" id="PTHR30408">
    <property type="entry name" value="TYPE-1 RESTRICTION ENZYME ECOKI SPECIFICITY PROTEIN"/>
    <property type="match status" value="1"/>
</dbReference>
<protein>
    <submittedName>
        <fullName evidence="5">Restriction endonuclease</fullName>
    </submittedName>
</protein>
<evidence type="ECO:0000256" key="2">
    <source>
        <dbReference type="ARBA" id="ARBA00022747"/>
    </source>
</evidence>
<keyword evidence="5" id="KW-0378">Hydrolase</keyword>
<comment type="caution">
    <text evidence="5">The sequence shown here is derived from an EMBL/GenBank/DDBJ whole genome shotgun (WGS) entry which is preliminary data.</text>
</comment>
<dbReference type="GO" id="GO:0009307">
    <property type="term" value="P:DNA restriction-modification system"/>
    <property type="evidence" value="ECO:0007669"/>
    <property type="project" value="UniProtKB-KW"/>
</dbReference>
<keyword evidence="2" id="KW-0680">Restriction system</keyword>
<comment type="similarity">
    <text evidence="1">Belongs to the type-I restriction system S methylase family.</text>
</comment>
<dbReference type="GO" id="GO:0003677">
    <property type="term" value="F:DNA binding"/>
    <property type="evidence" value="ECO:0007669"/>
    <property type="project" value="UniProtKB-KW"/>
</dbReference>
<dbReference type="CDD" id="cd17267">
    <property type="entry name" value="RMtype1_S_EcoAO83I-TRD1-CR1_like"/>
    <property type="match status" value="1"/>
</dbReference>
<dbReference type="AlphaFoldDB" id="A0A1T0AVP2"/>
<dbReference type="PANTHER" id="PTHR30408:SF13">
    <property type="entry name" value="TYPE I RESTRICTION ENZYME HINDI SPECIFICITY SUBUNIT"/>
    <property type="match status" value="1"/>
</dbReference>
<dbReference type="InterPro" id="IPR000055">
    <property type="entry name" value="Restrct_endonuc_typeI_TRD"/>
</dbReference>
<dbReference type="InterPro" id="IPR044946">
    <property type="entry name" value="Restrct_endonuc_typeI_TRD_sf"/>
</dbReference>
<organism evidence="5 6">
    <name type="scientific">[Haemophilus] felis</name>
    <dbReference type="NCBI Taxonomy" id="123822"/>
    <lineage>
        <taxon>Bacteria</taxon>
        <taxon>Pseudomonadati</taxon>
        <taxon>Pseudomonadota</taxon>
        <taxon>Gammaproteobacteria</taxon>
        <taxon>Pasteurellales</taxon>
        <taxon>Pasteurellaceae</taxon>
    </lineage>
</organism>
<dbReference type="GO" id="GO:0004519">
    <property type="term" value="F:endonuclease activity"/>
    <property type="evidence" value="ECO:0007669"/>
    <property type="project" value="UniProtKB-KW"/>
</dbReference>
<feature type="domain" description="Type I restriction modification DNA specificity" evidence="4">
    <location>
        <begin position="198"/>
        <end position="339"/>
    </location>
</feature>
<dbReference type="OrthoDB" id="9798929at2"/>
<dbReference type="Gene3D" id="3.90.220.20">
    <property type="entry name" value="DNA methylase specificity domains"/>
    <property type="match status" value="2"/>
</dbReference>
<keyword evidence="6" id="KW-1185">Reference proteome</keyword>
<dbReference type="Pfam" id="PF01420">
    <property type="entry name" value="Methylase_S"/>
    <property type="match status" value="2"/>
</dbReference>
<evidence type="ECO:0000313" key="5">
    <source>
        <dbReference type="EMBL" id="OOS01017.1"/>
    </source>
</evidence>
<sequence>MNKLVSCQLGDLIEFQRGYDLPRSEFIEGEYPVQSSNGILGYHNEYKVKAPGITIGRSGTVGIPHLLRKHFFPHNTALFVKDFKGNDVEYIYYLLHYLDLGNKKSGSGVPTMNRNHLHPLKIKAYTDLQTQQKIAQVLSTLDRKIALNQQINAELEKMAKTLYDYWFVQFDFPDENGNPYKSSGGEMVYNPELKREVPKGWEVKNLFDCCNVQYGFPFSTEFFNEEKQGYPVIRIRDILNNQITNYSTEIGVDEKYKINIGDILVGMDGNFHINYWSDNDCYLNQRVVKINSDELPNIYVKYQIEPTIKAREKSVSRTTVGHLSDKDLKAINIIIPSDDILNKFCKLYDGYLSKMMGNLKQTQKLTQLRDFLLPMLMNGQVEVE</sequence>
<evidence type="ECO:0000256" key="3">
    <source>
        <dbReference type="ARBA" id="ARBA00023125"/>
    </source>
</evidence>
<feature type="domain" description="Type I restriction modification DNA specificity" evidence="4">
    <location>
        <begin position="7"/>
        <end position="157"/>
    </location>
</feature>
<evidence type="ECO:0000259" key="4">
    <source>
        <dbReference type="Pfam" id="PF01420"/>
    </source>
</evidence>
<evidence type="ECO:0000313" key="6">
    <source>
        <dbReference type="Proteomes" id="UP000190023"/>
    </source>
</evidence>
<keyword evidence="5" id="KW-0255">Endonuclease</keyword>
<dbReference type="InterPro" id="IPR052021">
    <property type="entry name" value="Type-I_RS_S_subunit"/>
</dbReference>
<evidence type="ECO:0000256" key="1">
    <source>
        <dbReference type="ARBA" id="ARBA00010923"/>
    </source>
</evidence>
<keyword evidence="3" id="KW-0238">DNA-binding</keyword>
<proteinExistence type="inferred from homology"/>
<dbReference type="CDD" id="cd17257">
    <property type="entry name" value="RMtype1_S_EcoBI-TRD1-CR1_like"/>
    <property type="match status" value="1"/>
</dbReference>
<name>A0A1T0AVP2_9PAST</name>
<accession>A0A1T0AVP2</accession>
<dbReference type="STRING" id="123822.B0188_10345"/>
<keyword evidence="5" id="KW-0540">Nuclease</keyword>
<gene>
    <name evidence="5" type="ORF">B0188_10345</name>
</gene>
<dbReference type="EMBL" id="MUYB01000051">
    <property type="protein sequence ID" value="OOS01017.1"/>
    <property type="molecule type" value="Genomic_DNA"/>
</dbReference>
<reference evidence="5 6" key="1">
    <citation type="submission" date="2017-02" db="EMBL/GenBank/DDBJ databases">
        <title>Draft genome sequence of Haemophilus felis CCUG 31170 type strain.</title>
        <authorList>
            <person name="Engstrom-Jakobsson H."/>
            <person name="Salva-Serra F."/>
            <person name="Thorell K."/>
            <person name="Gonzales-Siles L."/>
            <person name="Karlsson R."/>
            <person name="Boulund F."/>
            <person name="Engstrand L."/>
            <person name="Kristiansson E."/>
            <person name="Moore E."/>
        </authorList>
    </citation>
    <scope>NUCLEOTIDE SEQUENCE [LARGE SCALE GENOMIC DNA]</scope>
    <source>
        <strain evidence="5 6">CCUG 31170</strain>
    </source>
</reference>
<dbReference type="Proteomes" id="UP000190023">
    <property type="component" value="Unassembled WGS sequence"/>
</dbReference>